<dbReference type="RefSeq" id="WP_005484065.1">
    <property type="nucleotide sequence ID" value="NZ_JARULZ010000002.1"/>
</dbReference>
<keyword evidence="2" id="KW-1185">Reference proteome</keyword>
<reference evidence="1" key="1">
    <citation type="submission" date="2023-04" db="EMBL/GenBank/DDBJ databases">
        <title>Genomic diversity of scab-causing Streptomyces spp. in the province of Quebec, Canada.</title>
        <authorList>
            <person name="Biessy A."/>
            <person name="Cadieux M."/>
            <person name="Ciotola M."/>
            <person name="Filion M."/>
        </authorList>
    </citation>
    <scope>NUCLEOTIDE SEQUENCE</scope>
    <source>
        <strain evidence="1">B21-115</strain>
    </source>
</reference>
<sequence length="56" mass="6136">MGGSGRGWSVGDFLAWARERGAAYAKVTASAGNVDGIRFHERELFRSRALTLRLNP</sequence>
<evidence type="ECO:0000313" key="1">
    <source>
        <dbReference type="EMBL" id="MEH0637925.1"/>
    </source>
</evidence>
<gene>
    <name evidence="1" type="ORF">QBA35_32245</name>
</gene>
<dbReference type="EMBL" id="JARULZ010000002">
    <property type="protein sequence ID" value="MEH0637925.1"/>
    <property type="molecule type" value="Genomic_DNA"/>
</dbReference>
<evidence type="ECO:0000313" key="2">
    <source>
        <dbReference type="Proteomes" id="UP001310290"/>
    </source>
</evidence>
<comment type="caution">
    <text evidence="1">The sequence shown here is derived from an EMBL/GenBank/DDBJ whole genome shotgun (WGS) entry which is preliminary data.</text>
</comment>
<accession>A0ABU8AXK8</accession>
<proteinExistence type="predicted"/>
<dbReference type="Proteomes" id="UP001310290">
    <property type="component" value="Unassembled WGS sequence"/>
</dbReference>
<protein>
    <submittedName>
        <fullName evidence="1">Uncharacterized protein</fullName>
    </submittedName>
</protein>
<organism evidence="1 2">
    <name type="scientific">Streptomyces bottropensis</name>
    <dbReference type="NCBI Taxonomy" id="42235"/>
    <lineage>
        <taxon>Bacteria</taxon>
        <taxon>Bacillati</taxon>
        <taxon>Actinomycetota</taxon>
        <taxon>Actinomycetes</taxon>
        <taxon>Kitasatosporales</taxon>
        <taxon>Streptomycetaceae</taxon>
        <taxon>Streptomyces</taxon>
    </lineage>
</organism>
<name>A0ABU8AXK8_9ACTN</name>